<feature type="compositionally biased region" description="Pro residues" evidence="1">
    <location>
        <begin position="110"/>
        <end position="143"/>
    </location>
</feature>
<feature type="compositionally biased region" description="Low complexity" evidence="1">
    <location>
        <begin position="144"/>
        <end position="160"/>
    </location>
</feature>
<feature type="region of interest" description="Disordered" evidence="1">
    <location>
        <begin position="424"/>
        <end position="444"/>
    </location>
</feature>
<feature type="region of interest" description="Disordered" evidence="1">
    <location>
        <begin position="91"/>
        <end position="166"/>
    </location>
</feature>
<feature type="compositionally biased region" description="Low complexity" evidence="1">
    <location>
        <begin position="37"/>
        <end position="68"/>
    </location>
</feature>
<accession>A0ABP6NEV3</accession>
<sequence length="444" mass="46796">MQPAASVLGPSPRPPRTLPSPSRTARTLREPSRSPHTLPTPSRTARPLRAPSRPSRTLPTPSRPARPLRRPSAFAALLLPFATLLTGAAPPAAGVLGPPPRSPRTLPRPSHMPPRPPRTPRMPPRPPRTAHMPPRPSPTPRTLPRPLRTQPRTPRTTQRPVCPPRTPPRVLVAVLAVSLLAVALLAAAPRAVARPGGWSLAPLGGGRPAFYAEGVAGTVLRDTVAVTNPGRTPVAVRLRGTGVPAVFARSGLRIPARTRAEVPFTVTVPRDAGPGDRTGAIVARDERGRTATVPVRLRVGGPALAALTVEHLAVHADRITYELVNRGTTPLVPRVAVRADGVFGRVLDRAPRPLPVRLPPGARRTLSEPWSDRPVLDEVRIRLTVTAGGARDTADASTACVPWGAVAGCSAAVDAGTAVLLRRRGDRARSVPRPAAAEPTGAVS</sequence>
<keyword evidence="3" id="KW-1185">Reference proteome</keyword>
<comment type="caution">
    <text evidence="2">The sequence shown here is derived from an EMBL/GenBank/DDBJ whole genome shotgun (WGS) entry which is preliminary data.</text>
</comment>
<dbReference type="EMBL" id="BAAAVM010000042">
    <property type="protein sequence ID" value="GAA3145941.1"/>
    <property type="molecule type" value="Genomic_DNA"/>
</dbReference>
<feature type="region of interest" description="Disordered" evidence="1">
    <location>
        <begin position="1"/>
        <end position="68"/>
    </location>
</feature>
<name>A0ABP6NEV3_9ACTN</name>
<protein>
    <submittedName>
        <fullName evidence="2">Uncharacterized protein</fullName>
    </submittedName>
</protein>
<reference evidence="3" key="1">
    <citation type="journal article" date="2019" name="Int. J. Syst. Evol. Microbiol.">
        <title>The Global Catalogue of Microorganisms (GCM) 10K type strain sequencing project: providing services to taxonomists for standard genome sequencing and annotation.</title>
        <authorList>
            <consortium name="The Broad Institute Genomics Platform"/>
            <consortium name="The Broad Institute Genome Sequencing Center for Infectious Disease"/>
            <person name="Wu L."/>
            <person name="Ma J."/>
        </authorList>
    </citation>
    <scope>NUCLEOTIDE SEQUENCE [LARGE SCALE GENOMIC DNA]</scope>
    <source>
        <strain evidence="3">JCM 11574</strain>
    </source>
</reference>
<evidence type="ECO:0000313" key="2">
    <source>
        <dbReference type="EMBL" id="GAA3145941.1"/>
    </source>
</evidence>
<proteinExistence type="predicted"/>
<dbReference type="Proteomes" id="UP001500893">
    <property type="component" value="Unassembled WGS sequence"/>
</dbReference>
<organism evidence="2 3">
    <name type="scientific">Streptomyces rameus</name>
    <dbReference type="NCBI Taxonomy" id="68261"/>
    <lineage>
        <taxon>Bacteria</taxon>
        <taxon>Bacillati</taxon>
        <taxon>Actinomycetota</taxon>
        <taxon>Actinomycetes</taxon>
        <taxon>Kitasatosporales</taxon>
        <taxon>Streptomycetaceae</taxon>
        <taxon>Streptomyces</taxon>
    </lineage>
</organism>
<evidence type="ECO:0000256" key="1">
    <source>
        <dbReference type="SAM" id="MobiDB-lite"/>
    </source>
</evidence>
<evidence type="ECO:0000313" key="3">
    <source>
        <dbReference type="Proteomes" id="UP001500893"/>
    </source>
</evidence>
<gene>
    <name evidence="2" type="ORF">GCM10010521_36280</name>
</gene>